<evidence type="ECO:0000313" key="2">
    <source>
        <dbReference type="Proteomes" id="UP001163823"/>
    </source>
</evidence>
<accession>A0AAD7PJ15</accession>
<proteinExistence type="predicted"/>
<dbReference type="EMBL" id="JARAOO010000009">
    <property type="protein sequence ID" value="KAJ7957416.1"/>
    <property type="molecule type" value="Genomic_DNA"/>
</dbReference>
<dbReference type="AlphaFoldDB" id="A0AAD7PJ15"/>
<dbReference type="KEGG" id="qsa:O6P43_023724"/>
<protein>
    <submittedName>
        <fullName evidence="1">tRNA-specific adenosine deaminase-like protein 3</fullName>
    </submittedName>
</protein>
<reference evidence="1" key="1">
    <citation type="journal article" date="2023" name="Science">
        <title>Elucidation of the pathway for biosynthesis of saponin adjuvants from the soapbark tree.</title>
        <authorList>
            <person name="Reed J."/>
            <person name="Orme A."/>
            <person name="El-Demerdash A."/>
            <person name="Owen C."/>
            <person name="Martin L.B.B."/>
            <person name="Misra R.C."/>
            <person name="Kikuchi S."/>
            <person name="Rejzek M."/>
            <person name="Martin A.C."/>
            <person name="Harkess A."/>
            <person name="Leebens-Mack J."/>
            <person name="Louveau T."/>
            <person name="Stephenson M.J."/>
            <person name="Osbourn A."/>
        </authorList>
    </citation>
    <scope>NUCLEOTIDE SEQUENCE</scope>
    <source>
        <strain evidence="1">S10</strain>
    </source>
</reference>
<dbReference type="Proteomes" id="UP001163823">
    <property type="component" value="Chromosome 9"/>
</dbReference>
<keyword evidence="2" id="KW-1185">Reference proteome</keyword>
<name>A0AAD7PJ15_QUISA</name>
<sequence length="164" mass="18339">MFSTISNDWFPSNLLSLIFYVAVIVDPSVKQVIASACDQICAWKDKTSIDYSCFLKPEAISSDSVSYRVAAHETVLPNGLSNELREPYAGVSCLYPWRWTEKQLYPQSSCYPLRHAAIVVIKSSAARDRRLFPDLGNIGNKSFELDLMKASTTSSPAKRAENHL</sequence>
<organism evidence="1 2">
    <name type="scientific">Quillaja saponaria</name>
    <name type="common">Soap bark tree</name>
    <dbReference type="NCBI Taxonomy" id="32244"/>
    <lineage>
        <taxon>Eukaryota</taxon>
        <taxon>Viridiplantae</taxon>
        <taxon>Streptophyta</taxon>
        <taxon>Embryophyta</taxon>
        <taxon>Tracheophyta</taxon>
        <taxon>Spermatophyta</taxon>
        <taxon>Magnoliopsida</taxon>
        <taxon>eudicotyledons</taxon>
        <taxon>Gunneridae</taxon>
        <taxon>Pentapetalae</taxon>
        <taxon>rosids</taxon>
        <taxon>fabids</taxon>
        <taxon>Fabales</taxon>
        <taxon>Quillajaceae</taxon>
        <taxon>Quillaja</taxon>
    </lineage>
</organism>
<evidence type="ECO:0000313" key="1">
    <source>
        <dbReference type="EMBL" id="KAJ7957416.1"/>
    </source>
</evidence>
<gene>
    <name evidence="1" type="ORF">O6P43_023724</name>
</gene>
<comment type="caution">
    <text evidence="1">The sequence shown here is derived from an EMBL/GenBank/DDBJ whole genome shotgun (WGS) entry which is preliminary data.</text>
</comment>